<gene>
    <name evidence="2" type="ORF">Q5P01_022741</name>
</gene>
<sequence>MQESEEGGWINAPESLAETRTDKAAVLSRTMKLLVLALTIALLLTAGGALDCHRCVSKTAGGACDLTVETCKPGKDACGAAKFLRAPFGQYQKCMKLSDCEMLKMNAYIDIKCCSDNMCNTF</sequence>
<dbReference type="EMBL" id="JAUPFM010000018">
    <property type="protein sequence ID" value="KAK2822676.1"/>
    <property type="molecule type" value="Genomic_DNA"/>
</dbReference>
<dbReference type="CDD" id="cd23611">
    <property type="entry name" value="TFP_LU_ECD_THFP5"/>
    <property type="match status" value="1"/>
</dbReference>
<dbReference type="Gene3D" id="2.10.60.10">
    <property type="entry name" value="CD59"/>
    <property type="match status" value="1"/>
</dbReference>
<dbReference type="AlphaFoldDB" id="A0AA88LRJ9"/>
<evidence type="ECO:0008006" key="4">
    <source>
        <dbReference type="Google" id="ProtNLM"/>
    </source>
</evidence>
<name>A0AA88LRJ9_CHASR</name>
<keyword evidence="3" id="KW-1185">Reference proteome</keyword>
<organism evidence="2 3">
    <name type="scientific">Channa striata</name>
    <name type="common">Snakehead murrel</name>
    <name type="synonym">Ophicephalus striatus</name>
    <dbReference type="NCBI Taxonomy" id="64152"/>
    <lineage>
        <taxon>Eukaryota</taxon>
        <taxon>Metazoa</taxon>
        <taxon>Chordata</taxon>
        <taxon>Craniata</taxon>
        <taxon>Vertebrata</taxon>
        <taxon>Euteleostomi</taxon>
        <taxon>Actinopterygii</taxon>
        <taxon>Neopterygii</taxon>
        <taxon>Teleostei</taxon>
        <taxon>Neoteleostei</taxon>
        <taxon>Acanthomorphata</taxon>
        <taxon>Anabantaria</taxon>
        <taxon>Anabantiformes</taxon>
        <taxon>Channoidei</taxon>
        <taxon>Channidae</taxon>
        <taxon>Channa</taxon>
    </lineage>
</organism>
<evidence type="ECO:0000313" key="2">
    <source>
        <dbReference type="EMBL" id="KAK2822676.1"/>
    </source>
</evidence>
<comment type="caution">
    <text evidence="2">The sequence shown here is derived from an EMBL/GenBank/DDBJ whole genome shotgun (WGS) entry which is preliminary data.</text>
</comment>
<dbReference type="Proteomes" id="UP001187415">
    <property type="component" value="Unassembled WGS sequence"/>
</dbReference>
<keyword evidence="1" id="KW-0812">Transmembrane</keyword>
<evidence type="ECO:0000256" key="1">
    <source>
        <dbReference type="SAM" id="Phobius"/>
    </source>
</evidence>
<protein>
    <recommendedName>
        <fullName evidence="4">CD59 glycoprotein</fullName>
    </recommendedName>
</protein>
<dbReference type="GO" id="GO:0098552">
    <property type="term" value="C:side of membrane"/>
    <property type="evidence" value="ECO:0007669"/>
    <property type="project" value="UniProtKB-KW"/>
</dbReference>
<reference evidence="2" key="1">
    <citation type="submission" date="2023-07" db="EMBL/GenBank/DDBJ databases">
        <title>Chromosome-level Genome Assembly of Striped Snakehead (Channa striata).</title>
        <authorList>
            <person name="Liu H."/>
        </authorList>
    </citation>
    <scope>NUCLEOTIDE SEQUENCE</scope>
    <source>
        <strain evidence="2">Gz</strain>
        <tissue evidence="2">Muscle</tissue>
    </source>
</reference>
<keyword evidence="1" id="KW-1133">Transmembrane helix</keyword>
<dbReference type="SUPFAM" id="SSF57302">
    <property type="entry name" value="Snake toxin-like"/>
    <property type="match status" value="1"/>
</dbReference>
<keyword evidence="1" id="KW-0472">Membrane</keyword>
<evidence type="ECO:0000313" key="3">
    <source>
        <dbReference type="Proteomes" id="UP001187415"/>
    </source>
</evidence>
<accession>A0AA88LRJ9</accession>
<feature type="transmembrane region" description="Helical" evidence="1">
    <location>
        <begin position="33"/>
        <end position="50"/>
    </location>
</feature>
<dbReference type="InterPro" id="IPR045860">
    <property type="entry name" value="Snake_toxin-like_sf"/>
</dbReference>
<proteinExistence type="predicted"/>